<evidence type="ECO:0000259" key="1">
    <source>
        <dbReference type="Pfam" id="PF13338"/>
    </source>
</evidence>
<evidence type="ECO:0000313" key="3">
    <source>
        <dbReference type="Proteomes" id="UP000542813"/>
    </source>
</evidence>
<dbReference type="RefSeq" id="WP_184828871.1">
    <property type="nucleotide sequence ID" value="NZ_JACHMM010000001.1"/>
</dbReference>
<feature type="domain" description="AbiEi antitoxin N-terminal" evidence="1">
    <location>
        <begin position="12"/>
        <end position="53"/>
    </location>
</feature>
<dbReference type="AlphaFoldDB" id="A0A7W9GXE7"/>
<sequence>MADATLARLGSIAERRWGLFTTAQAAAAGVARKQLSRMATAGAIERVAHGVYRAGGAPAQEHEAIYATWLALGGATTPRTEAGVSSLVAAGTTAAVVHEIADFLLDGFDFIVPARKGTRLPGVHLRIRPLSPDEVMPVNGLPTLTVERTIADLVDIDTDMSLVADAVRNAVRADKLVSPERLVAHLDAISRRDGRETASDLFELAGIDPEGSGRG</sequence>
<comment type="caution">
    <text evidence="2">The sequence shown here is derived from an EMBL/GenBank/DDBJ whole genome shotgun (WGS) entry which is preliminary data.</text>
</comment>
<reference evidence="2 3" key="1">
    <citation type="submission" date="2020-08" db="EMBL/GenBank/DDBJ databases">
        <title>Sequencing the genomes of 1000 actinobacteria strains.</title>
        <authorList>
            <person name="Klenk H.-P."/>
        </authorList>
    </citation>
    <scope>NUCLEOTIDE SEQUENCE [LARGE SCALE GENOMIC DNA]</scope>
    <source>
        <strain evidence="2 3">DSM 102122</strain>
    </source>
</reference>
<name>A0A7W9GXE7_9ACTN</name>
<protein>
    <submittedName>
        <fullName evidence="2">Putative transcriptional regulator of viral defense system</fullName>
    </submittedName>
</protein>
<dbReference type="Proteomes" id="UP000542813">
    <property type="component" value="Unassembled WGS sequence"/>
</dbReference>
<organism evidence="2 3">
    <name type="scientific">Jiangella mangrovi</name>
    <dbReference type="NCBI Taxonomy" id="1524084"/>
    <lineage>
        <taxon>Bacteria</taxon>
        <taxon>Bacillati</taxon>
        <taxon>Actinomycetota</taxon>
        <taxon>Actinomycetes</taxon>
        <taxon>Jiangellales</taxon>
        <taxon>Jiangellaceae</taxon>
        <taxon>Jiangella</taxon>
    </lineage>
</organism>
<accession>A0A7W9GXE7</accession>
<dbReference type="Pfam" id="PF13338">
    <property type="entry name" value="AbiEi_4"/>
    <property type="match status" value="1"/>
</dbReference>
<gene>
    <name evidence="2" type="ORF">HD601_006385</name>
</gene>
<dbReference type="InterPro" id="IPR025159">
    <property type="entry name" value="AbiEi_N"/>
</dbReference>
<keyword evidence="3" id="KW-1185">Reference proteome</keyword>
<proteinExistence type="predicted"/>
<evidence type="ECO:0000313" key="2">
    <source>
        <dbReference type="EMBL" id="MBB5791810.1"/>
    </source>
</evidence>
<dbReference type="EMBL" id="JACHMM010000001">
    <property type="protein sequence ID" value="MBB5791810.1"/>
    <property type="molecule type" value="Genomic_DNA"/>
</dbReference>